<organism evidence="2 3">
    <name type="scientific">Strigomonas culicis</name>
    <dbReference type="NCBI Taxonomy" id="28005"/>
    <lineage>
        <taxon>Eukaryota</taxon>
        <taxon>Discoba</taxon>
        <taxon>Euglenozoa</taxon>
        <taxon>Kinetoplastea</taxon>
        <taxon>Metakinetoplastina</taxon>
        <taxon>Trypanosomatida</taxon>
        <taxon>Trypanosomatidae</taxon>
        <taxon>Strigomonadinae</taxon>
        <taxon>Strigomonas</taxon>
    </lineage>
</organism>
<dbReference type="InterPro" id="IPR020843">
    <property type="entry name" value="ER"/>
</dbReference>
<gene>
    <name evidence="2" type="ORF">STCU_05150</name>
</gene>
<dbReference type="OrthoDB" id="9992527at2759"/>
<dbReference type="Proteomes" id="UP000015354">
    <property type="component" value="Unassembled WGS sequence"/>
</dbReference>
<dbReference type="SUPFAM" id="SSF50129">
    <property type="entry name" value="GroES-like"/>
    <property type="match status" value="1"/>
</dbReference>
<dbReference type="GO" id="GO:0016491">
    <property type="term" value="F:oxidoreductase activity"/>
    <property type="evidence" value="ECO:0007669"/>
    <property type="project" value="InterPro"/>
</dbReference>
<reference evidence="2 3" key="1">
    <citation type="journal article" date="2013" name="PLoS ONE">
        <title>Predicting the Proteins of Angomonas deanei, Strigomonas culicis and Their Respective Endosymbionts Reveals New Aspects of the Trypanosomatidae Family.</title>
        <authorList>
            <person name="Motta M.C."/>
            <person name="Martins A.C."/>
            <person name="de Souza S.S."/>
            <person name="Catta-Preta C.M."/>
            <person name="Silva R."/>
            <person name="Klein C.C."/>
            <person name="de Almeida L.G."/>
            <person name="de Lima Cunha O."/>
            <person name="Ciapina L.P."/>
            <person name="Brocchi M."/>
            <person name="Colabardini A.C."/>
            <person name="de Araujo Lima B."/>
            <person name="Machado C.R."/>
            <person name="de Almeida Soares C.M."/>
            <person name="Probst C.M."/>
            <person name="de Menezes C.B."/>
            <person name="Thompson C.E."/>
            <person name="Bartholomeu D.C."/>
            <person name="Gradia D.F."/>
            <person name="Pavoni D.P."/>
            <person name="Grisard E.C."/>
            <person name="Fantinatti-Garboggini F."/>
            <person name="Marchini F.K."/>
            <person name="Rodrigues-Luiz G.F."/>
            <person name="Wagner G."/>
            <person name="Goldman G.H."/>
            <person name="Fietto J.L."/>
            <person name="Elias M.C."/>
            <person name="Goldman M.H."/>
            <person name="Sagot M.F."/>
            <person name="Pereira M."/>
            <person name="Stoco P.H."/>
            <person name="de Mendonca-Neto R.P."/>
            <person name="Teixeira S.M."/>
            <person name="Maciel T.E."/>
            <person name="de Oliveira Mendes T.A."/>
            <person name="Urmenyi T.P."/>
            <person name="de Souza W."/>
            <person name="Schenkman S."/>
            <person name="de Vasconcelos A.T."/>
        </authorList>
    </citation>
    <scope>NUCLEOTIDE SEQUENCE [LARGE SCALE GENOMIC DNA]</scope>
</reference>
<evidence type="ECO:0000259" key="1">
    <source>
        <dbReference type="SMART" id="SM00829"/>
    </source>
</evidence>
<dbReference type="SMART" id="SM00829">
    <property type="entry name" value="PKS_ER"/>
    <property type="match status" value="1"/>
</dbReference>
<dbReference type="PANTHER" id="PTHR43677">
    <property type="entry name" value="SHORT-CHAIN DEHYDROGENASE/REDUCTASE"/>
    <property type="match status" value="1"/>
</dbReference>
<keyword evidence="3" id="KW-1185">Reference proteome</keyword>
<name>S9VXM7_9TRYP</name>
<evidence type="ECO:0000313" key="3">
    <source>
        <dbReference type="Proteomes" id="UP000015354"/>
    </source>
</evidence>
<dbReference type="EMBL" id="ATMH01005150">
    <property type="protein sequence ID" value="EPY28400.1"/>
    <property type="molecule type" value="Genomic_DNA"/>
</dbReference>
<dbReference type="Pfam" id="PF08240">
    <property type="entry name" value="ADH_N"/>
    <property type="match status" value="1"/>
</dbReference>
<accession>S9VXM7</accession>
<protein>
    <submittedName>
        <fullName evidence="2">Oxidoreductase</fullName>
    </submittedName>
</protein>
<dbReference type="Pfam" id="PF13602">
    <property type="entry name" value="ADH_zinc_N_2"/>
    <property type="match status" value="1"/>
</dbReference>
<dbReference type="Gene3D" id="3.40.50.720">
    <property type="entry name" value="NAD(P)-binding Rossmann-like Domain"/>
    <property type="match status" value="2"/>
</dbReference>
<dbReference type="GO" id="GO:0005739">
    <property type="term" value="C:mitochondrion"/>
    <property type="evidence" value="ECO:0007669"/>
    <property type="project" value="TreeGrafter"/>
</dbReference>
<dbReference type="InterPro" id="IPR036291">
    <property type="entry name" value="NAD(P)-bd_dom_sf"/>
</dbReference>
<evidence type="ECO:0000313" key="2">
    <source>
        <dbReference type="EMBL" id="EPY28400.1"/>
    </source>
</evidence>
<dbReference type="InterPro" id="IPR011032">
    <property type="entry name" value="GroES-like_sf"/>
</dbReference>
<proteinExistence type="predicted"/>
<comment type="caution">
    <text evidence="2">The sequence shown here is derived from an EMBL/GenBank/DDBJ whole genome shotgun (WGS) entry which is preliminary data.</text>
</comment>
<dbReference type="SUPFAM" id="SSF51735">
    <property type="entry name" value="NAD(P)-binding Rossmann-fold domains"/>
    <property type="match status" value="1"/>
</dbReference>
<dbReference type="PANTHER" id="PTHR43677:SF3">
    <property type="entry name" value="PROSTAGLANDIN REDUCTASE 3"/>
    <property type="match status" value="1"/>
</dbReference>
<dbReference type="InterPro" id="IPR013154">
    <property type="entry name" value="ADH-like_N"/>
</dbReference>
<sequence length="405" mass="43382">MASTTFKKIIAHEVSPNFRQSTRIVDVPFAAVTGGLKPSEVLVKNHYVGINASDVNYVNGKYMPGVVPPFDVGFEAIGEVVEVGGGGGGRRPPPVKKNDYVVTQCFGAFAEYQVVPLRYVKPVPRLETAYLPLDLSGTTASICLEHVLQPRVFRRGADGRDAPSASRLTADEVVARGAYHCPERAVVTAAAGGTGQFAAQLLKHKYRCACVVGLCSSDAKAAFLADTLRLDGAVNYKQAWRTHAPPETGDFASCIAAAVSAAFNAHERRADPKRLGANLVYESVGGELLEAMVASLALHGRIASIGSISSYTSGWREDRPAAAQQQRGPLPLQLLAKSASLHTFLLPHYAKYANQHFAELCTLWEAGVIQSTVDDSQSFRGIASVYDAVDYLYAGKNCGKVIVKL</sequence>
<dbReference type="AlphaFoldDB" id="S9VXM7"/>
<feature type="domain" description="Enoyl reductase (ER)" evidence="1">
    <location>
        <begin position="17"/>
        <end position="403"/>
    </location>
</feature>
<dbReference type="Gene3D" id="3.90.180.10">
    <property type="entry name" value="Medium-chain alcohol dehydrogenases, catalytic domain"/>
    <property type="match status" value="2"/>
</dbReference>
<dbReference type="InterPro" id="IPR051397">
    <property type="entry name" value="Zn-ADH-like_protein"/>
</dbReference>